<keyword evidence="1" id="KW-0812">Transmembrane</keyword>
<comment type="caution">
    <text evidence="2">The sequence shown here is derived from an EMBL/GenBank/DDBJ whole genome shotgun (WGS) entry which is preliminary data.</text>
</comment>
<reference evidence="2 3" key="1">
    <citation type="submission" date="2018-12" db="EMBL/GenBank/DDBJ databases">
        <authorList>
            <person name="Feng G."/>
            <person name="Zhu H."/>
        </authorList>
    </citation>
    <scope>NUCLEOTIDE SEQUENCE [LARGE SCALE GENOMIC DNA]</scope>
    <source>
        <strain evidence="2 3">KCTC 12533</strain>
    </source>
</reference>
<organism evidence="2 3">
    <name type="scientific">Hymenobacter rigui</name>
    <dbReference type="NCBI Taxonomy" id="334424"/>
    <lineage>
        <taxon>Bacteria</taxon>
        <taxon>Pseudomonadati</taxon>
        <taxon>Bacteroidota</taxon>
        <taxon>Cytophagia</taxon>
        <taxon>Cytophagales</taxon>
        <taxon>Hymenobacteraceae</taxon>
        <taxon>Hymenobacter</taxon>
    </lineage>
</organism>
<sequence length="111" mass="13003">MARIVNEQNPGDFAFRSYLPAFSQNFNMSERPTTNERLDQRSQPTLVRYFTLIMSVFYAGIGVFLWLAPAGTFNLPELPRRLLAGVFVFYGIVRFVRTYQQHFKKDRDDAR</sequence>
<evidence type="ECO:0000256" key="1">
    <source>
        <dbReference type="SAM" id="Phobius"/>
    </source>
</evidence>
<proteinExistence type="predicted"/>
<dbReference type="OrthoDB" id="853311at2"/>
<dbReference type="EMBL" id="RWIT01000003">
    <property type="protein sequence ID" value="RSK49336.1"/>
    <property type="molecule type" value="Genomic_DNA"/>
</dbReference>
<dbReference type="RefSeq" id="WP_125419192.1">
    <property type="nucleotide sequence ID" value="NZ_RWIT01000003.1"/>
</dbReference>
<feature type="transmembrane region" description="Helical" evidence="1">
    <location>
        <begin position="80"/>
        <end position="97"/>
    </location>
</feature>
<accession>A0A428KS44</accession>
<name>A0A428KS44_9BACT</name>
<dbReference type="AlphaFoldDB" id="A0A428KS44"/>
<feature type="transmembrane region" description="Helical" evidence="1">
    <location>
        <begin position="46"/>
        <end position="68"/>
    </location>
</feature>
<keyword evidence="3" id="KW-1185">Reference proteome</keyword>
<dbReference type="Proteomes" id="UP000273500">
    <property type="component" value="Unassembled WGS sequence"/>
</dbReference>
<evidence type="ECO:0000313" key="3">
    <source>
        <dbReference type="Proteomes" id="UP000273500"/>
    </source>
</evidence>
<protein>
    <submittedName>
        <fullName evidence="2">Uncharacterized protein</fullName>
    </submittedName>
</protein>
<gene>
    <name evidence="2" type="ORF">EI291_07515</name>
</gene>
<keyword evidence="1" id="KW-0472">Membrane</keyword>
<evidence type="ECO:0000313" key="2">
    <source>
        <dbReference type="EMBL" id="RSK49336.1"/>
    </source>
</evidence>
<keyword evidence="1" id="KW-1133">Transmembrane helix</keyword>